<accession>A0A166A0C6</accession>
<evidence type="ECO:0000256" key="1">
    <source>
        <dbReference type="SAM" id="MobiDB-lite"/>
    </source>
</evidence>
<sequence length="528" mass="60049">YLHPTDYRTTDEGAASRQFFNLVSECDDSSSLRHAVPVMVQRFDYVDHQFADVEAALVHILDPDTLEDTKVFILRELTRIKREKFRDLEQSVEVITRILLRIQEQHENENENEPLYDAAFRALVFLSDRPITSSECKSDADENANRKYPITPESKTELVTRGFEIFESSEDIYGADTIPLVYLGALLEFERMPSADQDIVLRDELGKPSLRFPLSYMIALFWMVLEAHKWDRLSKYRKILVGTLRAKLDDALAVYPGRDLLTKLAPTIEGLGDSINSMWQYEAWKAGRHIVSKVCMGMLRRLRRDGKLPDDHSKFKLNLGVLAAFFPRRERVKGSNENATSIDIPTLKRSDLIMIRDREALLFFMDRYASAESFGDEGCIKFLDDCDQLGKAVVPGQSTTIQNASSVASQGVDHFALRDDDLKTSLEAEDLNDLLSDEEKSEAAHLLRQIADSLRRIKKTHKIKQASPDPATPEGEKESMSLNDAEGADDPITHEIPSTFSLFNTRRVSRWLRTPWTSNDPQASDVLA</sequence>
<name>A0A166A0C6_9AGAM</name>
<proteinExistence type="predicted"/>
<gene>
    <name evidence="2" type="ORF">SISSUDRAFT_1035981</name>
</gene>
<dbReference type="EMBL" id="KV428163">
    <property type="protein sequence ID" value="KZT34827.1"/>
    <property type="molecule type" value="Genomic_DNA"/>
</dbReference>
<reference evidence="2 3" key="1">
    <citation type="journal article" date="2016" name="Mol. Biol. Evol.">
        <title>Comparative Genomics of Early-Diverging Mushroom-Forming Fungi Provides Insights into the Origins of Lignocellulose Decay Capabilities.</title>
        <authorList>
            <person name="Nagy L.G."/>
            <person name="Riley R."/>
            <person name="Tritt A."/>
            <person name="Adam C."/>
            <person name="Daum C."/>
            <person name="Floudas D."/>
            <person name="Sun H."/>
            <person name="Yadav J.S."/>
            <person name="Pangilinan J."/>
            <person name="Larsson K.H."/>
            <person name="Matsuura K."/>
            <person name="Barry K."/>
            <person name="Labutti K."/>
            <person name="Kuo R."/>
            <person name="Ohm R.A."/>
            <person name="Bhattacharya S.S."/>
            <person name="Shirouzu T."/>
            <person name="Yoshinaga Y."/>
            <person name="Martin F.M."/>
            <person name="Grigoriev I.V."/>
            <person name="Hibbett D.S."/>
        </authorList>
    </citation>
    <scope>NUCLEOTIDE SEQUENCE [LARGE SCALE GENOMIC DNA]</scope>
    <source>
        <strain evidence="2 3">HHB10207 ss-3</strain>
    </source>
</reference>
<feature type="region of interest" description="Disordered" evidence="1">
    <location>
        <begin position="460"/>
        <end position="499"/>
    </location>
</feature>
<protein>
    <submittedName>
        <fullName evidence="2">Uncharacterized protein</fullName>
    </submittedName>
</protein>
<dbReference type="Proteomes" id="UP000076798">
    <property type="component" value="Unassembled WGS sequence"/>
</dbReference>
<dbReference type="AlphaFoldDB" id="A0A166A0C6"/>
<organism evidence="2 3">
    <name type="scientific">Sistotremastrum suecicum HHB10207 ss-3</name>
    <dbReference type="NCBI Taxonomy" id="1314776"/>
    <lineage>
        <taxon>Eukaryota</taxon>
        <taxon>Fungi</taxon>
        <taxon>Dikarya</taxon>
        <taxon>Basidiomycota</taxon>
        <taxon>Agaricomycotina</taxon>
        <taxon>Agaricomycetes</taxon>
        <taxon>Sistotremastrales</taxon>
        <taxon>Sistotremastraceae</taxon>
        <taxon>Sistotremastrum</taxon>
    </lineage>
</organism>
<feature type="non-terminal residue" evidence="2">
    <location>
        <position position="1"/>
    </location>
</feature>
<evidence type="ECO:0000313" key="3">
    <source>
        <dbReference type="Proteomes" id="UP000076798"/>
    </source>
</evidence>
<evidence type="ECO:0000313" key="2">
    <source>
        <dbReference type="EMBL" id="KZT34827.1"/>
    </source>
</evidence>
<keyword evidence="3" id="KW-1185">Reference proteome</keyword>